<dbReference type="NCBIfam" id="TIGR01509">
    <property type="entry name" value="HAD-SF-IA-v3"/>
    <property type="match status" value="1"/>
</dbReference>
<feature type="transmembrane region" description="Helical" evidence="1">
    <location>
        <begin position="33"/>
        <end position="58"/>
    </location>
</feature>
<dbReference type="GO" id="GO:0050308">
    <property type="term" value="F:sugar-phosphatase activity"/>
    <property type="evidence" value="ECO:0007669"/>
    <property type="project" value="TreeGrafter"/>
</dbReference>
<evidence type="ECO:0000313" key="3">
    <source>
        <dbReference type="Proteomes" id="UP000294682"/>
    </source>
</evidence>
<dbReference type="InterPro" id="IPR023198">
    <property type="entry name" value="PGP-like_dom2"/>
</dbReference>
<dbReference type="RefSeq" id="WP_079698166.1">
    <property type="nucleotide sequence ID" value="NZ_JADNAH010000065.1"/>
</dbReference>
<comment type="caution">
    <text evidence="2">The sequence shown here is derived from an EMBL/GenBank/DDBJ whole genome shotgun (WGS) entry which is preliminary data.</text>
</comment>
<proteinExistence type="predicted"/>
<keyword evidence="1" id="KW-0812">Transmembrane</keyword>
<reference evidence="2 3" key="1">
    <citation type="submission" date="2019-03" db="EMBL/GenBank/DDBJ databases">
        <title>Genomic Encyclopedia of Type Strains, Phase IV (KMG-IV): sequencing the most valuable type-strain genomes for metagenomic binning, comparative biology and taxonomic classification.</title>
        <authorList>
            <person name="Goeker M."/>
        </authorList>
    </citation>
    <scope>NUCLEOTIDE SEQUENCE [LARGE SCALE GENOMIC DNA]</scope>
    <source>
        <strain evidence="2 3">DSM 100433</strain>
    </source>
</reference>
<keyword evidence="1" id="KW-0472">Membrane</keyword>
<dbReference type="PANTHER" id="PTHR43481">
    <property type="entry name" value="FRUCTOSE-1-PHOSPHATE PHOSPHATASE"/>
    <property type="match status" value="1"/>
</dbReference>
<dbReference type="PANTHER" id="PTHR43481:SF4">
    <property type="entry name" value="GLYCEROL-1-PHOSPHATE PHOSPHOHYDROLASE 1-RELATED"/>
    <property type="match status" value="1"/>
</dbReference>
<dbReference type="InterPro" id="IPR036412">
    <property type="entry name" value="HAD-like_sf"/>
</dbReference>
<sequence length="323" mass="35169">MYILSVCLLALSLLLSIAVLVFRIRGLIRQDETLLSVLVIVLTVIYYIAVAFQILNTWWVMGENLLASPELMGRWQNVVVYLLAFVAYAVLLVLALLPSSGGGQKSESVEAVLLGLDGVLLDDERAIREAAIMALRLHGIEATPADFGDFVGMGEDRLIGGVAEKYGKPYSVDMKRMAYEFYDRDCRKYITVYDGVVDMIYKLNERGYRLAVCSDGDGRKVSIDLECMGIDREVFDAVISGNDIVNKKPHPEIYITAARKVGAAIGKCVVVENTVAGVQAGRAAGAIVVGVTTAFSADQLISAGADYIMTNTVELPEVVSKIR</sequence>
<dbReference type="AlphaFoldDB" id="A0A9X8Y9N2"/>
<dbReference type="Proteomes" id="UP000294682">
    <property type="component" value="Unassembled WGS sequence"/>
</dbReference>
<dbReference type="SUPFAM" id="SSF56784">
    <property type="entry name" value="HAD-like"/>
    <property type="match status" value="1"/>
</dbReference>
<dbReference type="Gene3D" id="1.10.150.240">
    <property type="entry name" value="Putative phosphatase, domain 2"/>
    <property type="match status" value="1"/>
</dbReference>
<evidence type="ECO:0000256" key="1">
    <source>
        <dbReference type="SAM" id="Phobius"/>
    </source>
</evidence>
<keyword evidence="3" id="KW-1185">Reference proteome</keyword>
<organism evidence="2 3">
    <name type="scientific">Harryflintia acetispora</name>
    <dbReference type="NCBI Taxonomy" id="1849041"/>
    <lineage>
        <taxon>Bacteria</taxon>
        <taxon>Bacillati</taxon>
        <taxon>Bacillota</taxon>
        <taxon>Clostridia</taxon>
        <taxon>Eubacteriales</taxon>
        <taxon>Oscillospiraceae</taxon>
        <taxon>Harryflintia</taxon>
    </lineage>
</organism>
<protein>
    <submittedName>
        <fullName evidence="2">HAD superfamily hydrolase (TIGR01509 family)</fullName>
    </submittedName>
</protein>
<dbReference type="Gene3D" id="3.40.50.1000">
    <property type="entry name" value="HAD superfamily/HAD-like"/>
    <property type="match status" value="1"/>
</dbReference>
<keyword evidence="2" id="KW-0378">Hydrolase</keyword>
<gene>
    <name evidence="2" type="ORF">EDD78_101378</name>
</gene>
<dbReference type="InterPro" id="IPR023214">
    <property type="entry name" value="HAD_sf"/>
</dbReference>
<dbReference type="OrthoDB" id="9797743at2"/>
<feature type="transmembrane region" description="Helical" evidence="1">
    <location>
        <begin position="78"/>
        <end position="97"/>
    </location>
</feature>
<dbReference type="InterPro" id="IPR006439">
    <property type="entry name" value="HAD-SF_hydro_IA"/>
</dbReference>
<keyword evidence="1" id="KW-1133">Transmembrane helix</keyword>
<dbReference type="InterPro" id="IPR051806">
    <property type="entry name" value="HAD-like_SPP"/>
</dbReference>
<dbReference type="EMBL" id="SLUK01000001">
    <property type="protein sequence ID" value="TCL45395.1"/>
    <property type="molecule type" value="Genomic_DNA"/>
</dbReference>
<name>A0A9X8Y9N2_9FIRM</name>
<accession>A0A9X8Y9N2</accession>
<evidence type="ECO:0000313" key="2">
    <source>
        <dbReference type="EMBL" id="TCL45395.1"/>
    </source>
</evidence>
<dbReference type="CDD" id="cd07505">
    <property type="entry name" value="HAD_BPGM-like"/>
    <property type="match status" value="1"/>
</dbReference>
<dbReference type="Pfam" id="PF00702">
    <property type="entry name" value="Hydrolase"/>
    <property type="match status" value="1"/>
</dbReference>